<accession>F0VRA8</accession>
<dbReference type="EMBL" id="LN714487">
    <property type="protein sequence ID" value="CEL71018.1"/>
    <property type="molecule type" value="Genomic_DNA"/>
</dbReference>
<evidence type="ECO:0000313" key="5">
    <source>
        <dbReference type="Proteomes" id="UP000007494"/>
    </source>
</evidence>
<dbReference type="Proteomes" id="UP000007494">
    <property type="component" value="Chromosome XII"/>
</dbReference>
<dbReference type="InParanoid" id="F0VRA8"/>
<proteinExistence type="predicted"/>
<dbReference type="InterPro" id="IPR003409">
    <property type="entry name" value="MORN"/>
</dbReference>
<sequence length="219" mass="24100">MADGDSDEGFAGPYSFSLPDGSTLPSAGTYTGPASVHYANGDTFDGDYVDGRKEGRGVYTYRNGDKFQGEYKNNQRTGLGRTDYAAGGFYHGNYENGRRSGEGTRLYANGDIYYGQWRDGKHDGHGTYIFNTTKYKFVGQWKAGQLLEGSWRWQNGTTYEGKFEMNKPCGDGTWAFANGTRLQGSYSQRVLPVDEAPDDGPQAAQKIELQWTSSGVSAQ</sequence>
<dbReference type="OMA" id="DIYQGQY"/>
<dbReference type="PANTHER" id="PTHR43215">
    <property type="entry name" value="RADIAL SPOKE HEAD 1 HOMOLOG"/>
    <property type="match status" value="1"/>
</dbReference>
<dbReference type="GeneID" id="13445479"/>
<keyword evidence="5" id="KW-1185">Reference proteome</keyword>
<dbReference type="SUPFAM" id="SSF82185">
    <property type="entry name" value="Histone H3 K4-specific methyltransferase SET7/9 N-terminal domain"/>
    <property type="match status" value="2"/>
</dbReference>
<reference evidence="4" key="4">
    <citation type="journal article" date="2015" name="PLoS ONE">
        <title>Comprehensive Evaluation of Toxoplasma gondii VEG and Neospora caninum LIV Genomes with Tachyzoite Stage Transcriptome and Proteome Defines Novel Transcript Features.</title>
        <authorList>
            <person name="Ramaprasad A."/>
            <person name="Mourier T."/>
            <person name="Naeem R."/>
            <person name="Malas T.B."/>
            <person name="Moussa E."/>
            <person name="Panigrahi A."/>
            <person name="Vermont S.J."/>
            <person name="Otto T.D."/>
            <person name="Wastling J."/>
            <person name="Pain A."/>
        </authorList>
    </citation>
    <scope>NUCLEOTIDE SEQUENCE</scope>
    <source>
        <strain evidence="4">Liverpool</strain>
    </source>
</reference>
<evidence type="ECO:0000313" key="3">
    <source>
        <dbReference type="EMBL" id="CBZ56256.1"/>
    </source>
</evidence>
<dbReference type="Gene3D" id="2.20.110.10">
    <property type="entry name" value="Histone H3 K4-specific methyltransferase SET7/9 N-terminal domain"/>
    <property type="match status" value="2"/>
</dbReference>
<gene>
    <name evidence="4" type="ORF">BN1204_066810</name>
    <name evidence="3" type="ORF">NCLIV_066810</name>
</gene>
<organism evidence="3 5">
    <name type="scientific">Neospora caninum (strain Liverpool)</name>
    <dbReference type="NCBI Taxonomy" id="572307"/>
    <lineage>
        <taxon>Eukaryota</taxon>
        <taxon>Sar</taxon>
        <taxon>Alveolata</taxon>
        <taxon>Apicomplexa</taxon>
        <taxon>Conoidasida</taxon>
        <taxon>Coccidia</taxon>
        <taxon>Eucoccidiorida</taxon>
        <taxon>Eimeriorina</taxon>
        <taxon>Sarcocystidae</taxon>
        <taxon>Neospora</taxon>
    </lineage>
</organism>
<evidence type="ECO:0000256" key="2">
    <source>
        <dbReference type="SAM" id="MobiDB-lite"/>
    </source>
</evidence>
<dbReference type="SMART" id="SM00698">
    <property type="entry name" value="MORN"/>
    <property type="match status" value="5"/>
</dbReference>
<dbReference type="RefSeq" id="XP_003886281.1">
    <property type="nucleotide sequence ID" value="XM_003886232.1"/>
</dbReference>
<evidence type="ECO:0000256" key="1">
    <source>
        <dbReference type="ARBA" id="ARBA00022737"/>
    </source>
</evidence>
<reference evidence="3" key="2">
    <citation type="submission" date="2011-03" db="EMBL/GenBank/DDBJ databases">
        <title>Comparative genomics and transcriptomics of Neospora caninum and Toxoplasma gondii.</title>
        <authorList>
            <person name="Reid A.J."/>
            <person name="Sohal A."/>
            <person name="Harris D."/>
            <person name="Quail M."/>
            <person name="Sanders M."/>
            <person name="Berriman M."/>
            <person name="Wastling J.M."/>
            <person name="Pain A."/>
        </authorList>
    </citation>
    <scope>NUCLEOTIDE SEQUENCE</scope>
    <source>
        <strain evidence="3">Liverpool</strain>
    </source>
</reference>
<evidence type="ECO:0000313" key="4">
    <source>
        <dbReference type="EMBL" id="CEL71018.1"/>
    </source>
</evidence>
<feature type="region of interest" description="Disordered" evidence="2">
    <location>
        <begin position="1"/>
        <end position="22"/>
    </location>
</feature>
<reference evidence="5" key="3">
    <citation type="journal article" date="2012" name="PLoS Pathog.">
        <title>Comparative genomics of the apicomplexan parasites Toxoplasma gondii and Neospora caninum: Coccidia differing in host range and transmission strategy.</title>
        <authorList>
            <person name="Reid A.J."/>
            <person name="Vermont S.J."/>
            <person name="Cotton J.A."/>
            <person name="Harris D."/>
            <person name="Hill-Cawthorne G.A."/>
            <person name="Konen-Waisman S."/>
            <person name="Latham S.M."/>
            <person name="Mourier T."/>
            <person name="Norton R."/>
            <person name="Quail M.A."/>
            <person name="Sanders M."/>
            <person name="Shanmugam D."/>
            <person name="Sohal A."/>
            <person name="Wasmuth J.D."/>
            <person name="Brunk B."/>
            <person name="Grigg M.E."/>
            <person name="Howard J.C."/>
            <person name="Parkinson J."/>
            <person name="Roos D.S."/>
            <person name="Trees A.J."/>
            <person name="Berriman M."/>
            <person name="Pain A."/>
            <person name="Wastling J.M."/>
        </authorList>
    </citation>
    <scope>NUCLEOTIDE SEQUENCE [LARGE SCALE GENOMIC DNA]</scope>
    <source>
        <strain evidence="5">Liverpool</strain>
    </source>
</reference>
<dbReference type="PANTHER" id="PTHR43215:SF14">
    <property type="entry name" value="RADIAL SPOKE HEAD 1 HOMOLOG"/>
    <property type="match status" value="1"/>
</dbReference>
<name>F0VRA8_NEOCL</name>
<dbReference type="Pfam" id="PF02493">
    <property type="entry name" value="MORN"/>
    <property type="match status" value="5"/>
</dbReference>
<dbReference type="EMBL" id="FR823393">
    <property type="protein sequence ID" value="CBZ56256.1"/>
    <property type="molecule type" value="Genomic_DNA"/>
</dbReference>
<reference evidence="3" key="1">
    <citation type="submission" date="2011-02" db="EMBL/GenBank/DDBJ databases">
        <authorList>
            <person name="Aslett M."/>
        </authorList>
    </citation>
    <scope>NUCLEOTIDE SEQUENCE</scope>
    <source>
        <strain evidence="3">Liverpool</strain>
    </source>
</reference>
<dbReference type="VEuPathDB" id="ToxoDB:NCLIV_066810"/>
<dbReference type="eggNOG" id="KOG0231">
    <property type="taxonomic scope" value="Eukaryota"/>
</dbReference>
<dbReference type="OrthoDB" id="270720at2759"/>
<keyword evidence="1" id="KW-0677">Repeat</keyword>
<dbReference type="AlphaFoldDB" id="F0VRA8"/>
<protein>
    <submittedName>
        <fullName evidence="4">MORN repeat protein, putative</fullName>
    </submittedName>
    <submittedName>
        <fullName evidence="3">Putative MORN repeat protein</fullName>
    </submittedName>
</protein>